<protein>
    <submittedName>
        <fullName evidence="6">Probable transmembrane protein</fullName>
    </submittedName>
</protein>
<sequence>MGDSIDTTNQPNHSSPPSPNLSTTIPMVIYALYLANFVIPFTALIGVIIAYVNKSNETNFLQSHYQFQIRTFWIGLLYAIIGFILTMILIGWIILLFYAVWLIIRCVQGFKYLNNQQPIPNPTSWMFG</sequence>
<proteinExistence type="predicted"/>
<feature type="transmembrane region" description="Helical" evidence="5">
    <location>
        <begin position="72"/>
        <end position="104"/>
    </location>
</feature>
<gene>
    <name evidence="6" type="ORF">MNBD_GAMMA03-1505</name>
</gene>
<evidence type="ECO:0000256" key="2">
    <source>
        <dbReference type="ARBA" id="ARBA00022692"/>
    </source>
</evidence>
<reference evidence="6" key="1">
    <citation type="submission" date="2018-06" db="EMBL/GenBank/DDBJ databases">
        <authorList>
            <person name="Zhirakovskaya E."/>
        </authorList>
    </citation>
    <scope>NUCLEOTIDE SEQUENCE</scope>
</reference>
<evidence type="ECO:0000256" key="3">
    <source>
        <dbReference type="ARBA" id="ARBA00022989"/>
    </source>
</evidence>
<evidence type="ECO:0000256" key="4">
    <source>
        <dbReference type="ARBA" id="ARBA00023136"/>
    </source>
</evidence>
<evidence type="ECO:0000313" key="6">
    <source>
        <dbReference type="EMBL" id="VAW47169.1"/>
    </source>
</evidence>
<dbReference type="Pfam" id="PF09685">
    <property type="entry name" value="MamF_MmsF"/>
    <property type="match status" value="1"/>
</dbReference>
<evidence type="ECO:0000256" key="1">
    <source>
        <dbReference type="ARBA" id="ARBA00004141"/>
    </source>
</evidence>
<dbReference type="EMBL" id="UOFC01000128">
    <property type="protein sequence ID" value="VAW47169.1"/>
    <property type="molecule type" value="Genomic_DNA"/>
</dbReference>
<organism evidence="6">
    <name type="scientific">hydrothermal vent metagenome</name>
    <dbReference type="NCBI Taxonomy" id="652676"/>
    <lineage>
        <taxon>unclassified sequences</taxon>
        <taxon>metagenomes</taxon>
        <taxon>ecological metagenomes</taxon>
    </lineage>
</organism>
<name>A0A3B0WCR9_9ZZZZ</name>
<feature type="transmembrane region" description="Helical" evidence="5">
    <location>
        <begin position="27"/>
        <end position="52"/>
    </location>
</feature>
<keyword evidence="4 5" id="KW-0472">Membrane</keyword>
<dbReference type="AlphaFoldDB" id="A0A3B0WCR9"/>
<accession>A0A3B0WCR9</accession>
<dbReference type="InterPro" id="IPR019109">
    <property type="entry name" value="MamF_MmsF"/>
</dbReference>
<keyword evidence="2 5" id="KW-0812">Transmembrane</keyword>
<comment type="subcellular location">
    <subcellularLocation>
        <location evidence="1">Membrane</location>
        <topology evidence="1">Multi-pass membrane protein</topology>
    </subcellularLocation>
</comment>
<keyword evidence="3 5" id="KW-1133">Transmembrane helix</keyword>
<evidence type="ECO:0000256" key="5">
    <source>
        <dbReference type="SAM" id="Phobius"/>
    </source>
</evidence>